<accession>A0A6J8DPB8</accession>
<dbReference type="EMBL" id="CACVKT020007649">
    <property type="protein sequence ID" value="CAC5409906.1"/>
    <property type="molecule type" value="Genomic_DNA"/>
</dbReference>
<keyword evidence="2" id="KW-0964">Secreted</keyword>
<dbReference type="Gene3D" id="2.60.120.40">
    <property type="match status" value="1"/>
</dbReference>
<evidence type="ECO:0000256" key="2">
    <source>
        <dbReference type="ARBA" id="ARBA00022525"/>
    </source>
</evidence>
<dbReference type="InterPro" id="IPR008983">
    <property type="entry name" value="Tumour_necrosis_fac-like_dom"/>
</dbReference>
<feature type="domain" description="C1q" evidence="5">
    <location>
        <begin position="59"/>
        <end position="179"/>
    </location>
</feature>
<keyword evidence="3 4" id="KW-0732">Signal</keyword>
<evidence type="ECO:0000256" key="3">
    <source>
        <dbReference type="ARBA" id="ARBA00022729"/>
    </source>
</evidence>
<organism evidence="6 7">
    <name type="scientific">Mytilus coruscus</name>
    <name type="common">Sea mussel</name>
    <dbReference type="NCBI Taxonomy" id="42192"/>
    <lineage>
        <taxon>Eukaryota</taxon>
        <taxon>Metazoa</taxon>
        <taxon>Spiralia</taxon>
        <taxon>Lophotrochozoa</taxon>
        <taxon>Mollusca</taxon>
        <taxon>Bivalvia</taxon>
        <taxon>Autobranchia</taxon>
        <taxon>Pteriomorphia</taxon>
        <taxon>Mytilida</taxon>
        <taxon>Mytiloidea</taxon>
        <taxon>Mytilidae</taxon>
        <taxon>Mytilinae</taxon>
        <taxon>Mytilus</taxon>
    </lineage>
</organism>
<gene>
    <name evidence="6" type="ORF">MCOR_43132</name>
</gene>
<comment type="subcellular location">
    <subcellularLocation>
        <location evidence="1">Secreted</location>
    </subcellularLocation>
</comment>
<dbReference type="SUPFAM" id="SSF49842">
    <property type="entry name" value="TNF-like"/>
    <property type="match status" value="1"/>
</dbReference>
<reference evidence="6 7" key="1">
    <citation type="submission" date="2020-06" db="EMBL/GenBank/DDBJ databases">
        <authorList>
            <person name="Li R."/>
            <person name="Bekaert M."/>
        </authorList>
    </citation>
    <scope>NUCLEOTIDE SEQUENCE [LARGE SCALE GENOMIC DNA]</scope>
    <source>
        <strain evidence="7">wild</strain>
    </source>
</reference>
<proteinExistence type="predicted"/>
<dbReference type="AlphaFoldDB" id="A0A6J8DPB8"/>
<dbReference type="InterPro" id="IPR050822">
    <property type="entry name" value="Cerebellin_Synaptic_Org"/>
</dbReference>
<feature type="signal peptide" evidence="4">
    <location>
        <begin position="1"/>
        <end position="18"/>
    </location>
</feature>
<evidence type="ECO:0000313" key="7">
    <source>
        <dbReference type="Proteomes" id="UP000507470"/>
    </source>
</evidence>
<protein>
    <recommendedName>
        <fullName evidence="5">C1q domain-containing protein</fullName>
    </recommendedName>
</protein>
<dbReference type="InterPro" id="IPR001073">
    <property type="entry name" value="C1q_dom"/>
</dbReference>
<feature type="chain" id="PRO_5026856360" description="C1q domain-containing protein" evidence="4">
    <location>
        <begin position="19"/>
        <end position="179"/>
    </location>
</feature>
<dbReference type="Proteomes" id="UP000507470">
    <property type="component" value="Unassembled WGS sequence"/>
</dbReference>
<dbReference type="PANTHER" id="PTHR22923:SF116">
    <property type="entry name" value="C1Q DOMAIN-CONTAINING PROTEIN"/>
    <property type="match status" value="1"/>
</dbReference>
<dbReference type="SMART" id="SM00110">
    <property type="entry name" value="C1Q"/>
    <property type="match status" value="1"/>
</dbReference>
<evidence type="ECO:0000313" key="6">
    <source>
        <dbReference type="EMBL" id="CAC5409906.1"/>
    </source>
</evidence>
<evidence type="ECO:0000256" key="1">
    <source>
        <dbReference type="ARBA" id="ARBA00004613"/>
    </source>
</evidence>
<dbReference type="OrthoDB" id="6368610at2759"/>
<dbReference type="Pfam" id="PF00386">
    <property type="entry name" value="C1q"/>
    <property type="match status" value="1"/>
</dbReference>
<keyword evidence="7" id="KW-1185">Reference proteome</keyword>
<dbReference type="PANTHER" id="PTHR22923">
    <property type="entry name" value="CEREBELLIN-RELATED"/>
    <property type="match status" value="1"/>
</dbReference>
<dbReference type="GO" id="GO:0005576">
    <property type="term" value="C:extracellular region"/>
    <property type="evidence" value="ECO:0007669"/>
    <property type="project" value="UniProtKB-SubCell"/>
</dbReference>
<evidence type="ECO:0000259" key="5">
    <source>
        <dbReference type="PROSITE" id="PS50871"/>
    </source>
</evidence>
<name>A0A6J8DPB8_MYTCO</name>
<dbReference type="PROSITE" id="PS50871">
    <property type="entry name" value="C1Q"/>
    <property type="match status" value="1"/>
</dbReference>
<sequence length="179" mass="20361">MVSTYFVIFCLFVSLVYSKSIQNDTEKSTDERIENLENVVKSLATTTHRLNASSNKATLKEKPVMFYALTERTFTLEKLSTVIFEKTVINTGGHYNTFDGVFVAPKAGTYFFSWTTCTNSANYAFTELMVENQLIATAEVYEASGSYHCGSMTSLCKMNKEDHAWIRTTPYGPKHYFFF</sequence>
<evidence type="ECO:0000256" key="4">
    <source>
        <dbReference type="SAM" id="SignalP"/>
    </source>
</evidence>